<protein>
    <submittedName>
        <fullName evidence="1">Uncharacterized protein</fullName>
    </submittedName>
</protein>
<reference evidence="1" key="1">
    <citation type="submission" date="2015-07" db="EMBL/GenBank/DDBJ databases">
        <title>Adaptation to a free-living lifestyle via gene acquisitions in the diplomonad Trepomonas sp. PC1.</title>
        <authorList>
            <person name="Xu F."/>
            <person name="Jerlstrom-Hultqvist J."/>
            <person name="Kolisko M."/>
            <person name="Simpson A.G.B."/>
            <person name="Roger A.J."/>
            <person name="Svard S.G."/>
            <person name="Andersson J.O."/>
        </authorList>
    </citation>
    <scope>NUCLEOTIDE SEQUENCE</scope>
    <source>
        <strain evidence="1">PC1</strain>
    </source>
</reference>
<proteinExistence type="predicted"/>
<accession>A0A146K7I6</accession>
<sequence length="160" mass="18620">LTAIQIPILKLGKINNIENETRQIITERSFEHLDKLSITDIATSIKLKLGITIANLMHVTEYYVVQQTQNEITTIKRQLNEFYLKIIAEQMKIKPIVLQTIVEQLTTDNVLKSMIGPWTYGVLNYLDAKYQTTQIWELEHPEILMTPQIAKEIESEYFKV</sequence>
<organism evidence="1">
    <name type="scientific">Trepomonas sp. PC1</name>
    <dbReference type="NCBI Taxonomy" id="1076344"/>
    <lineage>
        <taxon>Eukaryota</taxon>
        <taxon>Metamonada</taxon>
        <taxon>Diplomonadida</taxon>
        <taxon>Hexamitidae</taxon>
        <taxon>Hexamitinae</taxon>
        <taxon>Trepomonas</taxon>
    </lineage>
</organism>
<dbReference type="AlphaFoldDB" id="A0A146K7I6"/>
<feature type="non-terminal residue" evidence="1">
    <location>
        <position position="1"/>
    </location>
</feature>
<gene>
    <name evidence="1" type="ORF">TPC1_15125</name>
</gene>
<name>A0A146K7I6_9EUKA</name>
<feature type="non-terminal residue" evidence="1">
    <location>
        <position position="160"/>
    </location>
</feature>
<dbReference type="EMBL" id="GDID01003796">
    <property type="protein sequence ID" value="JAP92810.1"/>
    <property type="molecule type" value="Transcribed_RNA"/>
</dbReference>
<evidence type="ECO:0000313" key="1">
    <source>
        <dbReference type="EMBL" id="JAP92810.1"/>
    </source>
</evidence>